<keyword evidence="2 9" id="KW-0812">Transmembrane</keyword>
<dbReference type="GO" id="GO:0090314">
    <property type="term" value="P:positive regulation of protein targeting to membrane"/>
    <property type="evidence" value="ECO:0007669"/>
    <property type="project" value="UniProtKB-UniRule"/>
</dbReference>
<evidence type="ECO:0000256" key="5">
    <source>
        <dbReference type="ARBA" id="ARBA00023054"/>
    </source>
</evidence>
<comment type="subcellular location">
    <subcellularLocation>
        <location evidence="9">Mitochondrion outer membrane</location>
        <topology evidence="9">Single-pass type IV membrane protein</topology>
    </subcellularLocation>
    <subcellularLocation>
        <location evidence="9">Peroxisome</location>
    </subcellularLocation>
</comment>
<feature type="transmembrane region" description="Helical" evidence="9">
    <location>
        <begin position="203"/>
        <end position="221"/>
    </location>
</feature>
<dbReference type="InterPro" id="IPR039433">
    <property type="entry name" value="Mff-like_dom"/>
</dbReference>
<feature type="domain" description="Mff-like" evidence="11">
    <location>
        <begin position="173"/>
        <end position="223"/>
    </location>
</feature>
<keyword evidence="7 9" id="KW-0472">Membrane</keyword>
<proteinExistence type="evidence at transcript level"/>
<keyword evidence="6 9" id="KW-0496">Mitochondrion</keyword>
<dbReference type="InterPro" id="IPR008518">
    <property type="entry name" value="Mff/Tango-11"/>
</dbReference>
<evidence type="ECO:0000256" key="4">
    <source>
        <dbReference type="ARBA" id="ARBA00022989"/>
    </source>
</evidence>
<keyword evidence="5" id="KW-0175">Coiled coil</keyword>
<keyword evidence="8 9" id="KW-0576">Peroxisome</keyword>
<feature type="domain" description="Mff-like" evidence="11">
    <location>
        <begin position="12"/>
        <end position="139"/>
    </location>
</feature>
<dbReference type="GO" id="GO:0005741">
    <property type="term" value="C:mitochondrial outer membrane"/>
    <property type="evidence" value="ECO:0007669"/>
    <property type="project" value="UniProtKB-SubCell"/>
</dbReference>
<evidence type="ECO:0000256" key="2">
    <source>
        <dbReference type="ARBA" id="ARBA00022692"/>
    </source>
</evidence>
<name>A0A4Y7LQP8_9CRUS</name>
<evidence type="ECO:0000259" key="11">
    <source>
        <dbReference type="Pfam" id="PF05644"/>
    </source>
</evidence>
<comment type="function">
    <text evidence="9">Plays a role in mitochondrial and peroxisomal fission. Promotes the recruitment and association of the fission mediator dynamin-related protein 1 (DNM1L) to the mitochondrial surface.</text>
</comment>
<feature type="compositionally biased region" description="Acidic residues" evidence="10">
    <location>
        <begin position="124"/>
        <end position="136"/>
    </location>
</feature>
<feature type="region of interest" description="Disordered" evidence="10">
    <location>
        <begin position="113"/>
        <end position="138"/>
    </location>
</feature>
<keyword evidence="3 9" id="KW-1000">Mitochondrion outer membrane</keyword>
<dbReference type="PANTHER" id="PTHR16501:SF6">
    <property type="entry name" value="TRANSPORT AND GOLGI ORGANIZATION PROTEIN 11"/>
    <property type="match status" value="1"/>
</dbReference>
<dbReference type="Pfam" id="PF05644">
    <property type="entry name" value="Miff"/>
    <property type="match status" value="2"/>
</dbReference>
<dbReference type="GO" id="GO:0090141">
    <property type="term" value="P:positive regulation of mitochondrial fission"/>
    <property type="evidence" value="ECO:0007669"/>
    <property type="project" value="UniProtKB-UniRule"/>
</dbReference>
<dbReference type="GO" id="GO:0000266">
    <property type="term" value="P:mitochondrial fission"/>
    <property type="evidence" value="ECO:0007669"/>
    <property type="project" value="UniProtKB-UniRule"/>
</dbReference>
<evidence type="ECO:0000256" key="3">
    <source>
        <dbReference type="ARBA" id="ARBA00022787"/>
    </source>
</evidence>
<keyword evidence="4 9" id="KW-1133">Transmembrane helix</keyword>
<evidence type="ECO:0000313" key="12">
    <source>
        <dbReference type="EMBL" id="SVE69885.1"/>
    </source>
</evidence>
<gene>
    <name evidence="12" type="primary">EOG090X08OG</name>
</gene>
<evidence type="ECO:0000256" key="10">
    <source>
        <dbReference type="SAM" id="MobiDB-lite"/>
    </source>
</evidence>
<evidence type="ECO:0000256" key="9">
    <source>
        <dbReference type="RuleBase" id="RU368040"/>
    </source>
</evidence>
<dbReference type="EMBL" id="LR000266">
    <property type="protein sequence ID" value="SVE69885.1"/>
    <property type="molecule type" value="mRNA"/>
</dbReference>
<sequence length="234" mass="26689">MSIPKYNNSHGDEMYENSVFAADMSNRMQVPKRIRIGGDDNSYNSPDYNSSRYASKMEVKYEMKVPDRILVVGQDRHIGMKAPPHELVLENSILSMDNFPPVRVRTPPRSITVDTISNGHDHSEPEEEVSEAEDEENPNKELVLIADKSSNSSSLLMSDPPQLTLTAPQLTEEVFVLRQQIARLHRRMTGIEREQQQRQQRDALVVSLGTVYLVWKVILWLTRSPRARSSDGDK</sequence>
<reference evidence="12" key="1">
    <citation type="submission" date="2018-08" db="EMBL/GenBank/DDBJ databases">
        <authorList>
            <person name="Cornetti L."/>
        </authorList>
    </citation>
    <scope>NUCLEOTIDE SEQUENCE</scope>
    <source>
        <strain evidence="12">FI-BAL1-1</strain>
    </source>
</reference>
<evidence type="ECO:0000256" key="8">
    <source>
        <dbReference type="ARBA" id="ARBA00023140"/>
    </source>
</evidence>
<dbReference type="GO" id="GO:0005777">
    <property type="term" value="C:peroxisome"/>
    <property type="evidence" value="ECO:0007669"/>
    <property type="project" value="UniProtKB-SubCell"/>
</dbReference>
<organism evidence="12">
    <name type="scientific">Eubosmina coregoni</name>
    <dbReference type="NCBI Taxonomy" id="186181"/>
    <lineage>
        <taxon>Eukaryota</taxon>
        <taxon>Metazoa</taxon>
        <taxon>Ecdysozoa</taxon>
        <taxon>Arthropoda</taxon>
        <taxon>Crustacea</taxon>
        <taxon>Branchiopoda</taxon>
        <taxon>Diplostraca</taxon>
        <taxon>Cladocera</taxon>
        <taxon>Anomopoda</taxon>
        <taxon>Bosminidae</taxon>
        <taxon>Eubosmina</taxon>
    </lineage>
</organism>
<dbReference type="PANTHER" id="PTHR16501">
    <property type="entry name" value="TRANSPORT AND GOLGI ORGANIZATION PROTEIN 11"/>
    <property type="match status" value="1"/>
</dbReference>
<evidence type="ECO:0000256" key="1">
    <source>
        <dbReference type="ARBA" id="ARBA00009806"/>
    </source>
</evidence>
<evidence type="ECO:0000256" key="7">
    <source>
        <dbReference type="ARBA" id="ARBA00023136"/>
    </source>
</evidence>
<evidence type="ECO:0000256" key="6">
    <source>
        <dbReference type="ARBA" id="ARBA00023128"/>
    </source>
</evidence>
<accession>A0A4Y7LQP8</accession>
<dbReference type="AlphaFoldDB" id="A0A4Y7LQP8"/>
<protein>
    <recommendedName>
        <fullName evidence="9">Mitochondrial fission factor</fullName>
    </recommendedName>
</protein>
<comment type="similarity">
    <text evidence="1 9">Belongs to the Tango11 family.</text>
</comment>